<feature type="compositionally biased region" description="Low complexity" evidence="2">
    <location>
        <begin position="70"/>
        <end position="81"/>
    </location>
</feature>
<dbReference type="InterPro" id="IPR049730">
    <property type="entry name" value="SNF2/RAD54-like_C"/>
</dbReference>
<gene>
    <name evidence="5" type="primary">g7392</name>
    <name evidence="5" type="ORF">VP750_LOCUS6329</name>
</gene>
<evidence type="ECO:0000313" key="6">
    <source>
        <dbReference type="Proteomes" id="UP001497392"/>
    </source>
</evidence>
<evidence type="ECO:0000259" key="4">
    <source>
        <dbReference type="PROSITE" id="PS51194"/>
    </source>
</evidence>
<feature type="domain" description="Helicase ATP-binding" evidence="3">
    <location>
        <begin position="275"/>
        <end position="454"/>
    </location>
</feature>
<dbReference type="PANTHER" id="PTHR45629">
    <property type="entry name" value="SNF2/RAD54 FAMILY MEMBER"/>
    <property type="match status" value="1"/>
</dbReference>
<keyword evidence="1" id="KW-0378">Hydrolase</keyword>
<evidence type="ECO:0000259" key="3">
    <source>
        <dbReference type="PROSITE" id="PS51192"/>
    </source>
</evidence>
<dbReference type="InterPro" id="IPR038718">
    <property type="entry name" value="SNF2-like_sf"/>
</dbReference>
<dbReference type="CDD" id="cd18793">
    <property type="entry name" value="SF2_C_SNF"/>
    <property type="match status" value="1"/>
</dbReference>
<dbReference type="Pfam" id="PF00176">
    <property type="entry name" value="SNF2-rel_dom"/>
    <property type="match status" value="1"/>
</dbReference>
<name>A0ABP1G1T6_9CHLO</name>
<dbReference type="InterPro" id="IPR027417">
    <property type="entry name" value="P-loop_NTPase"/>
</dbReference>
<dbReference type="Pfam" id="PF00271">
    <property type="entry name" value="Helicase_C"/>
    <property type="match status" value="1"/>
</dbReference>
<dbReference type="InterPro" id="IPR014001">
    <property type="entry name" value="Helicase_ATP-bd"/>
</dbReference>
<reference evidence="5 6" key="1">
    <citation type="submission" date="2024-06" db="EMBL/GenBank/DDBJ databases">
        <authorList>
            <person name="Kraege A."/>
            <person name="Thomma B."/>
        </authorList>
    </citation>
    <scope>NUCLEOTIDE SEQUENCE [LARGE SCALE GENOMIC DNA]</scope>
</reference>
<feature type="region of interest" description="Disordered" evidence="2">
    <location>
        <begin position="154"/>
        <end position="173"/>
    </location>
</feature>
<sequence>MDWKYRRKLIEQTKDYPVLVEDSSDSRPSPSGPPQISGPSLRQRLLKYKETSHDRLAASSKRDDVNARPETQSVTSTTEQQHLSTAGPHETQDSHLGNPGASSRLPGRKAWDRRFRHLKLPEQPLSAPEQPEGSGGPQTEAARDPLERTEALQTVLEGSSSPTRSGAKDEDLFNWDHKAKDARQSNGAGAKRKRGTSKESKPQRKKKAPDKREAISNERASAAPNLATAPHDGPDEPLLLHHDPSDGEAPIELQVPASINKFLRSYQQDGIRFLFRQYAQNKGGILADDMGLGKTVQTIGFLAAVLGKTGTDADLQPTIVAEPERRKQVLLVVPTSVITNWQREFSTWGAFSVAIFHGDKDRRSAALEGIRGGQAEILITSYDICRLQIESLVETKWHIAVFDEAHKLKNDGSATYHTASMLQKVTSRLYGLSGTVMQNSHKELWSLLNWANPGSLGDWTSFERHYVDPLKLGQKRDCTDIQLAKAEKYQGKLEELLSKYMLRRTKDGTIKDQLPTKTDNIVFCRLAPMQYRAYKRVLETQDFQLLVRAEEPCDCGSSLRRSECCHKRAYPEDGGVLWPHFHLCDCTDPDCKRHRPNGCEEAYARLRCPVCLILPCLVILQKISNHLELLKVDPENKGMEEGGLKLPRARELARLVFGEDLEALAGDTLEKSWLHVSSSMNCGKMKALEQLLQAWHSAGDNKVLLFCHSVKMLNIIEQLITRAGYHFARLDGSTRQQDRQQLCDDFNTSASLFLFLISTTAGGLGLNLTAANKVVIIDPSWNPSHDLQAQDRAFRIGQRRNVAVYRLIAAGTLEEMIYTRQVYKQQQAAVATEGSKETRFFEGVQGKKEHKGELWGMCNLFKESLHKVTAQEIFANERPDVHYHLRQMDTQEFGDLDEEPTVPEGLPEDLGELQGEDTGLGQLARRVAAEAMEGAEVDAHPSGSTADAGPTELQHLEGSGMLGMHRHGELLGGNNEERSRRERATREHAATLEMEDGEGASLLLKPAGATQTRRLGVSMSALESLADWKDLDAPSMARRLMCMTAEARTELREKYAGSMQGKEGLVAAAQL</sequence>
<accession>A0ABP1G1T6</accession>
<organism evidence="5 6">
    <name type="scientific">Coccomyxa viridis</name>
    <dbReference type="NCBI Taxonomy" id="1274662"/>
    <lineage>
        <taxon>Eukaryota</taxon>
        <taxon>Viridiplantae</taxon>
        <taxon>Chlorophyta</taxon>
        <taxon>core chlorophytes</taxon>
        <taxon>Trebouxiophyceae</taxon>
        <taxon>Trebouxiophyceae incertae sedis</taxon>
        <taxon>Coccomyxaceae</taxon>
        <taxon>Coccomyxa</taxon>
    </lineage>
</organism>
<dbReference type="InterPro" id="IPR000330">
    <property type="entry name" value="SNF2_N"/>
</dbReference>
<evidence type="ECO:0000256" key="2">
    <source>
        <dbReference type="SAM" id="MobiDB-lite"/>
    </source>
</evidence>
<dbReference type="InterPro" id="IPR050496">
    <property type="entry name" value="SNF2_RAD54_helicase_repair"/>
</dbReference>
<feature type="region of interest" description="Disordered" evidence="2">
    <location>
        <begin position="933"/>
        <end position="985"/>
    </location>
</feature>
<dbReference type="SMART" id="SM00490">
    <property type="entry name" value="HELICc"/>
    <property type="match status" value="1"/>
</dbReference>
<dbReference type="Proteomes" id="UP001497392">
    <property type="component" value="Unassembled WGS sequence"/>
</dbReference>
<feature type="domain" description="Helicase C-terminal" evidence="4">
    <location>
        <begin position="687"/>
        <end position="842"/>
    </location>
</feature>
<feature type="compositionally biased region" description="Low complexity" evidence="2">
    <location>
        <begin position="26"/>
        <end position="40"/>
    </location>
</feature>
<evidence type="ECO:0000313" key="5">
    <source>
        <dbReference type="EMBL" id="CAL5224670.1"/>
    </source>
</evidence>
<dbReference type="InterPro" id="IPR001650">
    <property type="entry name" value="Helicase_C-like"/>
</dbReference>
<evidence type="ECO:0000256" key="1">
    <source>
        <dbReference type="ARBA" id="ARBA00022801"/>
    </source>
</evidence>
<dbReference type="PROSITE" id="PS51192">
    <property type="entry name" value="HELICASE_ATP_BIND_1"/>
    <property type="match status" value="1"/>
</dbReference>
<proteinExistence type="predicted"/>
<dbReference type="SUPFAM" id="SSF52540">
    <property type="entry name" value="P-loop containing nucleoside triphosphate hydrolases"/>
    <property type="match status" value="2"/>
</dbReference>
<dbReference type="Gene3D" id="3.40.50.10810">
    <property type="entry name" value="Tandem AAA-ATPase domain"/>
    <property type="match status" value="1"/>
</dbReference>
<feature type="compositionally biased region" description="Basic and acidic residues" evidence="2">
    <location>
        <begin position="232"/>
        <end position="245"/>
    </location>
</feature>
<dbReference type="Gene3D" id="3.40.50.300">
    <property type="entry name" value="P-loop containing nucleotide triphosphate hydrolases"/>
    <property type="match status" value="1"/>
</dbReference>
<protein>
    <submittedName>
        <fullName evidence="5">G7392 protein</fullName>
    </submittedName>
</protein>
<dbReference type="SMART" id="SM00487">
    <property type="entry name" value="DEXDc"/>
    <property type="match status" value="1"/>
</dbReference>
<feature type="compositionally biased region" description="Basic and acidic residues" evidence="2">
    <location>
        <begin position="47"/>
        <end position="67"/>
    </location>
</feature>
<dbReference type="PROSITE" id="PS51194">
    <property type="entry name" value="HELICASE_CTER"/>
    <property type="match status" value="1"/>
</dbReference>
<feature type="region of interest" description="Disordered" evidence="2">
    <location>
        <begin position="179"/>
        <end position="250"/>
    </location>
</feature>
<keyword evidence="6" id="KW-1185">Reference proteome</keyword>
<dbReference type="PANTHER" id="PTHR45629:SF7">
    <property type="entry name" value="DNA EXCISION REPAIR PROTEIN ERCC-6-RELATED"/>
    <property type="match status" value="1"/>
</dbReference>
<dbReference type="EMBL" id="CAXHTA020000011">
    <property type="protein sequence ID" value="CAL5224670.1"/>
    <property type="molecule type" value="Genomic_DNA"/>
</dbReference>
<feature type="compositionally biased region" description="Basic and acidic residues" evidence="2">
    <location>
        <begin position="975"/>
        <end position="985"/>
    </location>
</feature>
<comment type="caution">
    <text evidence="5">The sequence shown here is derived from an EMBL/GenBank/DDBJ whole genome shotgun (WGS) entry which is preliminary data.</text>
</comment>
<feature type="region of interest" description="Disordered" evidence="2">
    <location>
        <begin position="14"/>
        <end position="148"/>
    </location>
</feature>